<feature type="compositionally biased region" description="Polar residues" evidence="1">
    <location>
        <begin position="23"/>
        <end position="36"/>
    </location>
</feature>
<evidence type="ECO:0000313" key="2">
    <source>
        <dbReference type="EMBL" id="KAJ7775571.1"/>
    </source>
</evidence>
<gene>
    <name evidence="2" type="ORF">B0H16DRAFT_1879928</name>
</gene>
<feature type="region of interest" description="Disordered" evidence="1">
    <location>
        <begin position="1"/>
        <end position="45"/>
    </location>
</feature>
<name>A0AAD7K294_9AGAR</name>
<dbReference type="EMBL" id="JARKIB010000010">
    <property type="protein sequence ID" value="KAJ7775571.1"/>
    <property type="molecule type" value="Genomic_DNA"/>
</dbReference>
<evidence type="ECO:0000256" key="1">
    <source>
        <dbReference type="SAM" id="MobiDB-lite"/>
    </source>
</evidence>
<proteinExistence type="predicted"/>
<organism evidence="2 3">
    <name type="scientific">Mycena metata</name>
    <dbReference type="NCBI Taxonomy" id="1033252"/>
    <lineage>
        <taxon>Eukaryota</taxon>
        <taxon>Fungi</taxon>
        <taxon>Dikarya</taxon>
        <taxon>Basidiomycota</taxon>
        <taxon>Agaricomycotina</taxon>
        <taxon>Agaricomycetes</taxon>
        <taxon>Agaricomycetidae</taxon>
        <taxon>Agaricales</taxon>
        <taxon>Marasmiineae</taxon>
        <taxon>Mycenaceae</taxon>
        <taxon>Mycena</taxon>
    </lineage>
</organism>
<accession>A0AAD7K294</accession>
<sequence length="1054" mass="118338">MTRQKKPGLSGSHKVSYGRPGVTNPTKSIPLNQTGEQLKKARERRQERVAALSFTQREALLGHGEQDIEMPDAPDYFPADWQDADSDDEATFQALPPGEEGYLHSHAGKEASFHAILDKCQPGRGDPRRRALRVQNTINAWKEQLPRLVDAYLLLRKDGPVNSNNVVGAWEIEVIGLDEYGPHSFVHTGDARRTNETLLRHGYIGASPEKVSLAFPVRLFEIYRQIHRVCPRYTLGSLSTTLSNLHDVPRRAPLAEQLSTAYDAYLEIIRDADARVHAAMGRDAAWYIRNVCAPCMYKTVNELPLKFSWLGCMDGNNSLKLVDATFLAGNTRQDNRASTSFRWLTPAQVDLFKDEVADSQKRARLKKKVSTPAQPAQPASPTALTSILPLFPDHAATSTADTATTASAGTSLPSPPPADVNGQDPGATGAANDDDGDIAWLNINELSGAESEELAKCVNVCVERWKAAGPEARKKMFAFFAVAGIFLTVCRHGHVVVMCDMIRSGELMKYPLAMVKWLLDQYGAAIGLGYDIMCAFFKTLMRSSLGAKVTAMRMRGVVPAFHGHAHNRACQIGWHPLYVEGVGLEDFEECERTFARSNNLAAATRLSTVFHRQQQIDEHFHFHDLDKHTASGNFIYQNYRQSLDKIVANGAQLSVLEASLGTTGADYEAYHATEVKYFEDLRKEPEEVQQTIDYIAILQKHADAVAASNQAKKDFERLDHHILVTGYTKPQIAQVRTRYRTTYTRYVAVEEELCRFEDEHAIPIRWTPDSEEFKAGLGVATERKYRSALTEVERLVVLRLLELTKLGMSGLAYNLREKISKALKTRSEAIRRALLVYNEAAAALTPPRQRLTFAEVLQTTSIAEFDILRDTRQDIRQQPWTQPARREAMVLYFGIKRAKEEIRRLNVEITRLLTFLVDEHVDYYRAIATNLITNPPLAAELQRRWRHASRISAAICKRIKQTSNLVGFSGTIFPGQREDRDPDLGDGVPPPYWLAQQLGVTTMAVYYEEVPDAEADSERHLRAEDDSEPVIRVLDVEEDNIVELMDHLSTFDDL</sequence>
<feature type="region of interest" description="Disordered" evidence="1">
    <location>
        <begin position="399"/>
        <end position="435"/>
    </location>
</feature>
<protein>
    <recommendedName>
        <fullName evidence="4">CxC1-like cysteine cluster associated with KDZ transposases domain-containing protein</fullName>
    </recommendedName>
</protein>
<dbReference type="InterPro" id="IPR040521">
    <property type="entry name" value="KDZ"/>
</dbReference>
<dbReference type="Pfam" id="PF18758">
    <property type="entry name" value="KDZ"/>
    <property type="match status" value="1"/>
</dbReference>
<evidence type="ECO:0000313" key="3">
    <source>
        <dbReference type="Proteomes" id="UP001215598"/>
    </source>
</evidence>
<dbReference type="PANTHER" id="PTHR33096:SF1">
    <property type="entry name" value="CXC1-LIKE CYSTEINE CLUSTER ASSOCIATED WITH KDZ TRANSPOSASES DOMAIN-CONTAINING PROTEIN"/>
    <property type="match status" value="1"/>
</dbReference>
<feature type="compositionally biased region" description="Low complexity" evidence="1">
    <location>
        <begin position="399"/>
        <end position="412"/>
    </location>
</feature>
<reference evidence="2" key="1">
    <citation type="submission" date="2023-03" db="EMBL/GenBank/DDBJ databases">
        <title>Massive genome expansion in bonnet fungi (Mycena s.s.) driven by repeated elements and novel gene families across ecological guilds.</title>
        <authorList>
            <consortium name="Lawrence Berkeley National Laboratory"/>
            <person name="Harder C.B."/>
            <person name="Miyauchi S."/>
            <person name="Viragh M."/>
            <person name="Kuo A."/>
            <person name="Thoen E."/>
            <person name="Andreopoulos B."/>
            <person name="Lu D."/>
            <person name="Skrede I."/>
            <person name="Drula E."/>
            <person name="Henrissat B."/>
            <person name="Morin E."/>
            <person name="Kohler A."/>
            <person name="Barry K."/>
            <person name="LaButti K."/>
            <person name="Morin E."/>
            <person name="Salamov A."/>
            <person name="Lipzen A."/>
            <person name="Mereny Z."/>
            <person name="Hegedus B."/>
            <person name="Baldrian P."/>
            <person name="Stursova M."/>
            <person name="Weitz H."/>
            <person name="Taylor A."/>
            <person name="Grigoriev I.V."/>
            <person name="Nagy L.G."/>
            <person name="Martin F."/>
            <person name="Kauserud H."/>
        </authorList>
    </citation>
    <scope>NUCLEOTIDE SEQUENCE</scope>
    <source>
        <strain evidence="2">CBHHK182m</strain>
    </source>
</reference>
<dbReference type="Proteomes" id="UP001215598">
    <property type="component" value="Unassembled WGS sequence"/>
</dbReference>
<keyword evidence="3" id="KW-1185">Reference proteome</keyword>
<evidence type="ECO:0008006" key="4">
    <source>
        <dbReference type="Google" id="ProtNLM"/>
    </source>
</evidence>
<comment type="caution">
    <text evidence="2">The sequence shown here is derived from an EMBL/GenBank/DDBJ whole genome shotgun (WGS) entry which is preliminary data.</text>
</comment>
<dbReference type="AlphaFoldDB" id="A0AAD7K294"/>
<dbReference type="PANTHER" id="PTHR33096">
    <property type="entry name" value="CXC2 DOMAIN-CONTAINING PROTEIN"/>
    <property type="match status" value="1"/>
</dbReference>